<protein>
    <submittedName>
        <fullName evidence="1">Uncharacterized protein</fullName>
    </submittedName>
</protein>
<gene>
    <name evidence="1" type="ORF">LMG27174_06468</name>
</gene>
<dbReference type="Proteomes" id="UP000494205">
    <property type="component" value="Unassembled WGS sequence"/>
</dbReference>
<dbReference type="EMBL" id="CADIJZ010000038">
    <property type="protein sequence ID" value="CAB3738454.1"/>
    <property type="molecule type" value="Genomic_DNA"/>
</dbReference>
<evidence type="ECO:0000313" key="2">
    <source>
        <dbReference type="Proteomes" id="UP000494205"/>
    </source>
</evidence>
<organism evidence="1 2">
    <name type="scientific">Paraburkholderia rhynchosiae</name>
    <dbReference type="NCBI Taxonomy" id="487049"/>
    <lineage>
        <taxon>Bacteria</taxon>
        <taxon>Pseudomonadati</taxon>
        <taxon>Pseudomonadota</taxon>
        <taxon>Betaproteobacteria</taxon>
        <taxon>Burkholderiales</taxon>
        <taxon>Burkholderiaceae</taxon>
        <taxon>Paraburkholderia</taxon>
    </lineage>
</organism>
<accession>A0A6J5CL79</accession>
<dbReference type="AlphaFoldDB" id="A0A6J5CL79"/>
<sequence length="49" mass="5261">MWLTIEMVSTMCFTEKHAWGKDGWAGNGFAGLINGRSVRSDLSVGKASG</sequence>
<reference evidence="1 2" key="1">
    <citation type="submission" date="2020-04" db="EMBL/GenBank/DDBJ databases">
        <authorList>
            <person name="De Canck E."/>
        </authorList>
    </citation>
    <scope>NUCLEOTIDE SEQUENCE [LARGE SCALE GENOMIC DNA]</scope>
    <source>
        <strain evidence="1 2">LMG 27174</strain>
    </source>
</reference>
<name>A0A6J5CL79_9BURK</name>
<proteinExistence type="predicted"/>
<evidence type="ECO:0000313" key="1">
    <source>
        <dbReference type="EMBL" id="CAB3738454.1"/>
    </source>
</evidence>